<dbReference type="PANTHER" id="PTHR43845">
    <property type="entry name" value="BLR5969 PROTEIN"/>
    <property type="match status" value="1"/>
</dbReference>
<gene>
    <name evidence="3" type="primary">paaK</name>
    <name evidence="3" type="ORF">POI8812_00744</name>
</gene>
<dbReference type="InterPro" id="IPR042099">
    <property type="entry name" value="ANL_N_sf"/>
</dbReference>
<evidence type="ECO:0000313" key="3">
    <source>
        <dbReference type="EMBL" id="SPF28444.1"/>
    </source>
</evidence>
<dbReference type="InterPro" id="IPR028154">
    <property type="entry name" value="AMP-dep_Lig_C"/>
</dbReference>
<accession>A0A2R8A893</accession>
<sequence length="404" mass="43498">MAHEFDEQTRRQLQWSVGYAIEHVPHYSVLANFGGSGWIEQLDQKVFSSLPLTTKGDLRAYPMLAMSAVPQSELVRVLATSGTTGPAVLSGETANDATASAETIASAIRQIGLAEGSLVAVLHGTDRLADAQALQRGVVRAGCVAFPLSGDLRPQHLDQIVYGAVQCICATPSQMIALHDAMGRAGFDPRDTALEFALLGGEPMSDALLQWIERVFDIAVADIYGLAELGGPGVAMGQGPLTVTPHRFLAEIVDPDTGQSLVSGEPGELVLTSLATEAFPVLRFRTRDIAMRQPDGPNGEQRISRIQGRLDDIVELRGERILPTRIEAEILAIDGLTPHYRIVRLRDGDLDRARVEVEGLAGVEPLTERLHGQCSDAFTVQLVEPGSLPRSTGRMIRCVDVRGC</sequence>
<feature type="domain" description="AMP-dependent synthetase/ligase" evidence="1">
    <location>
        <begin position="165"/>
        <end position="272"/>
    </location>
</feature>
<dbReference type="OrthoDB" id="580775at2"/>
<feature type="domain" description="AMP-dependent ligase C-terminal" evidence="2">
    <location>
        <begin position="318"/>
        <end position="402"/>
    </location>
</feature>
<keyword evidence="3" id="KW-0436">Ligase</keyword>
<dbReference type="Pfam" id="PF00501">
    <property type="entry name" value="AMP-binding"/>
    <property type="match status" value="1"/>
</dbReference>
<protein>
    <submittedName>
        <fullName evidence="3">Phenylacetate-coenzyme A ligase</fullName>
        <ecNumber evidence="3">6.2.1.30</ecNumber>
    </submittedName>
</protein>
<evidence type="ECO:0000259" key="2">
    <source>
        <dbReference type="Pfam" id="PF14535"/>
    </source>
</evidence>
<dbReference type="SUPFAM" id="SSF56801">
    <property type="entry name" value="Acetyl-CoA synthetase-like"/>
    <property type="match status" value="1"/>
</dbReference>
<keyword evidence="4" id="KW-1185">Reference proteome</keyword>
<reference evidence="3 4" key="1">
    <citation type="submission" date="2018-03" db="EMBL/GenBank/DDBJ databases">
        <authorList>
            <person name="Keele B.F."/>
        </authorList>
    </citation>
    <scope>NUCLEOTIDE SEQUENCE [LARGE SCALE GENOMIC DNA]</scope>
    <source>
        <strain evidence="3 4">CeCT 8812</strain>
    </source>
</reference>
<dbReference type="EMBL" id="OMKW01000001">
    <property type="protein sequence ID" value="SPF28444.1"/>
    <property type="molecule type" value="Genomic_DNA"/>
</dbReference>
<proteinExistence type="predicted"/>
<dbReference type="Proteomes" id="UP000244932">
    <property type="component" value="Unassembled WGS sequence"/>
</dbReference>
<dbReference type="Pfam" id="PF14535">
    <property type="entry name" value="AMP-binding_C_2"/>
    <property type="match status" value="1"/>
</dbReference>
<evidence type="ECO:0000259" key="1">
    <source>
        <dbReference type="Pfam" id="PF00501"/>
    </source>
</evidence>
<dbReference type="InterPro" id="IPR045851">
    <property type="entry name" value="AMP-bd_C_sf"/>
</dbReference>
<dbReference type="PANTHER" id="PTHR43845:SF1">
    <property type="entry name" value="BLR5969 PROTEIN"/>
    <property type="match status" value="1"/>
</dbReference>
<dbReference type="Gene3D" id="3.40.50.12780">
    <property type="entry name" value="N-terminal domain of ligase-like"/>
    <property type="match status" value="1"/>
</dbReference>
<dbReference type="RefSeq" id="WP_146186115.1">
    <property type="nucleotide sequence ID" value="NZ_OMKW01000001.1"/>
</dbReference>
<organism evidence="3 4">
    <name type="scientific">Pontivivens insulae</name>
    <dbReference type="NCBI Taxonomy" id="1639689"/>
    <lineage>
        <taxon>Bacteria</taxon>
        <taxon>Pseudomonadati</taxon>
        <taxon>Pseudomonadota</taxon>
        <taxon>Alphaproteobacteria</taxon>
        <taxon>Rhodobacterales</taxon>
        <taxon>Paracoccaceae</taxon>
        <taxon>Pontivivens</taxon>
    </lineage>
</organism>
<name>A0A2R8A893_9RHOB</name>
<evidence type="ECO:0000313" key="4">
    <source>
        <dbReference type="Proteomes" id="UP000244932"/>
    </source>
</evidence>
<dbReference type="GO" id="GO:0047475">
    <property type="term" value="F:phenylacetate-CoA ligase activity"/>
    <property type="evidence" value="ECO:0007669"/>
    <property type="project" value="UniProtKB-EC"/>
</dbReference>
<dbReference type="InterPro" id="IPR000873">
    <property type="entry name" value="AMP-dep_synth/lig_dom"/>
</dbReference>
<dbReference type="Gene3D" id="3.30.300.30">
    <property type="match status" value="1"/>
</dbReference>
<dbReference type="EC" id="6.2.1.30" evidence="3"/>
<dbReference type="AlphaFoldDB" id="A0A2R8A893"/>